<organism evidence="4 5">
    <name type="scientific">Microbulbifer echini</name>
    <dbReference type="NCBI Taxonomy" id="1529067"/>
    <lineage>
        <taxon>Bacteria</taxon>
        <taxon>Pseudomonadati</taxon>
        <taxon>Pseudomonadota</taxon>
        <taxon>Gammaproteobacteria</taxon>
        <taxon>Cellvibrionales</taxon>
        <taxon>Microbulbiferaceae</taxon>
        <taxon>Microbulbifer</taxon>
    </lineage>
</organism>
<evidence type="ECO:0000256" key="1">
    <source>
        <dbReference type="ARBA" id="ARBA00023125"/>
    </source>
</evidence>
<gene>
    <name evidence="4" type="ORF">ACCI51_00620</name>
</gene>
<dbReference type="CDD" id="cd04781">
    <property type="entry name" value="HTH_MerR-like_sg6"/>
    <property type="match status" value="1"/>
</dbReference>
<name>A0ABV4NI17_9GAMM</name>
<dbReference type="Proteomes" id="UP001569414">
    <property type="component" value="Unassembled WGS sequence"/>
</dbReference>
<feature type="coiled-coil region" evidence="2">
    <location>
        <begin position="82"/>
        <end position="109"/>
    </location>
</feature>
<dbReference type="InterPro" id="IPR047057">
    <property type="entry name" value="MerR_fam"/>
</dbReference>
<dbReference type="EMBL" id="JBGMEL010000001">
    <property type="protein sequence ID" value="MFA0789028.1"/>
    <property type="molecule type" value="Genomic_DNA"/>
</dbReference>
<evidence type="ECO:0000256" key="2">
    <source>
        <dbReference type="SAM" id="Coils"/>
    </source>
</evidence>
<dbReference type="PANTHER" id="PTHR30204">
    <property type="entry name" value="REDOX-CYCLING DRUG-SENSING TRANSCRIPTIONAL ACTIVATOR SOXR"/>
    <property type="match status" value="1"/>
</dbReference>
<dbReference type="SMART" id="SM00422">
    <property type="entry name" value="HTH_MERR"/>
    <property type="match status" value="1"/>
</dbReference>
<keyword evidence="1" id="KW-0238">DNA-binding</keyword>
<dbReference type="InterPro" id="IPR000551">
    <property type="entry name" value="MerR-type_HTH_dom"/>
</dbReference>
<comment type="caution">
    <text evidence="4">The sequence shown here is derived from an EMBL/GenBank/DDBJ whole genome shotgun (WGS) entry which is preliminary data.</text>
</comment>
<evidence type="ECO:0000313" key="4">
    <source>
        <dbReference type="EMBL" id="MFA0789028.1"/>
    </source>
</evidence>
<dbReference type="InterPro" id="IPR009061">
    <property type="entry name" value="DNA-bd_dom_put_sf"/>
</dbReference>
<proteinExistence type="predicted"/>
<keyword evidence="2" id="KW-0175">Coiled coil</keyword>
<dbReference type="RefSeq" id="WP_371842224.1">
    <property type="nucleotide sequence ID" value="NZ_JBGMEL010000001.1"/>
</dbReference>
<dbReference type="Pfam" id="PF13411">
    <property type="entry name" value="MerR_1"/>
    <property type="match status" value="1"/>
</dbReference>
<accession>A0ABV4NI17</accession>
<dbReference type="PROSITE" id="PS50937">
    <property type="entry name" value="HTH_MERR_2"/>
    <property type="match status" value="1"/>
</dbReference>
<sequence>MGNRQEMDIREVSKRTGLPSSTLRYYEEKGLIQSISRRGITRVFPASVLEQLSLISLARYAGFSLDEIANLFTYSGKPNIDREQLLDKADALDKNIRRLEAMRDGLRHVANCPEENQLECANFQNLIKKAMKLQHKEERKGTSVKLRKNPKNK</sequence>
<protein>
    <submittedName>
        <fullName evidence="4">Helix-turn-helix domain-containing protein</fullName>
    </submittedName>
</protein>
<dbReference type="SUPFAM" id="SSF46955">
    <property type="entry name" value="Putative DNA-binding domain"/>
    <property type="match status" value="1"/>
</dbReference>
<evidence type="ECO:0000259" key="3">
    <source>
        <dbReference type="PROSITE" id="PS50937"/>
    </source>
</evidence>
<keyword evidence="5" id="KW-1185">Reference proteome</keyword>
<evidence type="ECO:0000313" key="5">
    <source>
        <dbReference type="Proteomes" id="UP001569414"/>
    </source>
</evidence>
<dbReference type="PANTHER" id="PTHR30204:SF97">
    <property type="entry name" value="MERR FAMILY REGULATORY PROTEIN"/>
    <property type="match status" value="1"/>
</dbReference>
<dbReference type="Gene3D" id="1.10.1660.10">
    <property type="match status" value="1"/>
</dbReference>
<reference evidence="4 5" key="1">
    <citation type="submission" date="2024-08" db="EMBL/GenBank/DDBJ databases">
        <authorList>
            <person name="Ishaq N."/>
        </authorList>
    </citation>
    <scope>NUCLEOTIDE SEQUENCE [LARGE SCALE GENOMIC DNA]</scope>
    <source>
        <strain evidence="4 5">JCM 30400</strain>
    </source>
</reference>
<feature type="domain" description="HTH merR-type" evidence="3">
    <location>
        <begin position="6"/>
        <end position="74"/>
    </location>
</feature>